<dbReference type="Gene3D" id="1.20.1290.10">
    <property type="entry name" value="AhpD-like"/>
    <property type="match status" value="1"/>
</dbReference>
<dbReference type="InterPro" id="IPR003779">
    <property type="entry name" value="CMD-like"/>
</dbReference>
<keyword evidence="3" id="KW-1185">Reference proteome</keyword>
<protein>
    <submittedName>
        <fullName evidence="2">Putative peroxidase-related enzyme</fullName>
    </submittedName>
</protein>
<dbReference type="RefSeq" id="WP_058262499.1">
    <property type="nucleotide sequence ID" value="NZ_CP051181.1"/>
</dbReference>
<dbReference type="InterPro" id="IPR029032">
    <property type="entry name" value="AhpD-like"/>
</dbReference>
<dbReference type="EMBL" id="CYSA01000016">
    <property type="protein sequence ID" value="CUH65245.1"/>
    <property type="molecule type" value="Genomic_DNA"/>
</dbReference>
<dbReference type="STRING" id="53501.SAMN04488043_11044"/>
<sequence length="184" mass="19550">MSRITYPDSISTAPAASQPLLQAVEKQLGTVPNLFRLASVSPAALEGYLGLSGALGKGRLPAATRERVALAVAQVNGCNYCLSAHTYLGKNLAKLDDTEIDANRAGRSNDAKADAAVRFAVKVTNARGRVDGEDLRAVRDAGYDDGQIIEIVQHVALNIWTNYLNELVQTEIDFPAVDAAELAA</sequence>
<dbReference type="OrthoDB" id="9808310at2"/>
<organism evidence="2 3">
    <name type="scientific">Thalassovita gelatinovora</name>
    <name type="common">Thalassobius gelatinovorus</name>
    <dbReference type="NCBI Taxonomy" id="53501"/>
    <lineage>
        <taxon>Bacteria</taxon>
        <taxon>Pseudomonadati</taxon>
        <taxon>Pseudomonadota</taxon>
        <taxon>Alphaproteobacteria</taxon>
        <taxon>Rhodobacterales</taxon>
        <taxon>Roseobacteraceae</taxon>
        <taxon>Thalassovita</taxon>
    </lineage>
</organism>
<evidence type="ECO:0000313" key="3">
    <source>
        <dbReference type="Proteomes" id="UP000051587"/>
    </source>
</evidence>
<dbReference type="Proteomes" id="UP000051587">
    <property type="component" value="Unassembled WGS sequence"/>
</dbReference>
<dbReference type="SUPFAM" id="SSF69118">
    <property type="entry name" value="AhpD-like"/>
    <property type="match status" value="1"/>
</dbReference>
<dbReference type="Pfam" id="PF02627">
    <property type="entry name" value="CMD"/>
    <property type="match status" value="1"/>
</dbReference>
<dbReference type="NCBIfam" id="TIGR00778">
    <property type="entry name" value="ahpD_dom"/>
    <property type="match status" value="1"/>
</dbReference>
<dbReference type="GO" id="GO:0051920">
    <property type="term" value="F:peroxiredoxin activity"/>
    <property type="evidence" value="ECO:0007669"/>
    <property type="project" value="InterPro"/>
</dbReference>
<name>A0A0P1FAV2_THAGE</name>
<feature type="domain" description="Carboxymuconolactone decarboxylase-like" evidence="1">
    <location>
        <begin position="42"/>
        <end position="123"/>
    </location>
</feature>
<dbReference type="AlphaFoldDB" id="A0A0P1FAV2"/>
<accession>A0A0P1FAV2</accession>
<dbReference type="PANTHER" id="PTHR35446:SF3">
    <property type="entry name" value="CMD DOMAIN-CONTAINING PROTEIN"/>
    <property type="match status" value="1"/>
</dbReference>
<keyword evidence="2" id="KW-0575">Peroxidase</keyword>
<reference evidence="2 3" key="1">
    <citation type="submission" date="2015-09" db="EMBL/GenBank/DDBJ databases">
        <authorList>
            <consortium name="Swine Surveillance"/>
        </authorList>
    </citation>
    <scope>NUCLEOTIDE SEQUENCE [LARGE SCALE GENOMIC DNA]</scope>
    <source>
        <strain evidence="2 3">CECT 4357</strain>
    </source>
</reference>
<gene>
    <name evidence="2" type="ORF">TG4357_01756</name>
</gene>
<evidence type="ECO:0000313" key="2">
    <source>
        <dbReference type="EMBL" id="CUH65245.1"/>
    </source>
</evidence>
<evidence type="ECO:0000259" key="1">
    <source>
        <dbReference type="Pfam" id="PF02627"/>
    </source>
</evidence>
<dbReference type="InterPro" id="IPR004675">
    <property type="entry name" value="AhpD_core"/>
</dbReference>
<proteinExistence type="predicted"/>
<keyword evidence="2" id="KW-0560">Oxidoreductase</keyword>
<dbReference type="PANTHER" id="PTHR35446">
    <property type="entry name" value="SI:CH211-175M2.5"/>
    <property type="match status" value="1"/>
</dbReference>